<reference evidence="3" key="1">
    <citation type="journal article" date="2019" name="Sci. Rep.">
        <title>Draft genome of Tanacetum cinerariifolium, the natural source of mosquito coil.</title>
        <authorList>
            <person name="Yamashiro T."/>
            <person name="Shiraishi A."/>
            <person name="Satake H."/>
            <person name="Nakayama K."/>
        </authorList>
    </citation>
    <scope>NUCLEOTIDE SEQUENCE</scope>
</reference>
<feature type="region of interest" description="Disordered" evidence="2">
    <location>
        <begin position="579"/>
        <end position="612"/>
    </location>
</feature>
<dbReference type="AlphaFoldDB" id="A0A699GW94"/>
<sequence length="612" mass="69747">MSLAEVEYVSLSACCAQVRWLRTQLTDYGFHFDKIPMYCDSKAAIAISCNPVQHSRTKYIDVRYHFIKEHVKNGIVELFFVETEYQLADLFTKALPEDRYKYLVRRLALELMMLKTLRNYSKGLLLLVEDLLLEVILNGDAPLPTKVIEGAVQPLAPTTVEQRLARKNELKAHGTLLMALPDKHQLKFNIHMDAKTLMEAIEKYLKIYEAEVKSSSSASTSRQNIAFVSSQNTDSTNKSVSAVASVFAASAKEMDLKWQMAMLTIRAMRFLQKTGRNLEANRTTSIGFDMSKVKCYNCHKRGHFTREYRSPKDIKRNVPVEPQRRNVPVETSTLNALASQCDGVGSYDWSFQAEEELTNYALMAFTSLSSSSSDNQVASCSKDCTKVYAILQSHYDKLTNDLRKSQFDVISYKTSLESVEAILLIYQQNETVFEEDIKLLKLNVELKENALVALRQKFEKAEQERDELKLRLENSESDVSMPVSPIYARYQSGEGYHAVSPPYTGTFMPSKPDLVFHDAPTMNETVPTTFNVELSPTITPRVKENQEKDKIGSKPDKNGKRVEARKSLKQLQWVEEEKLNKTQKEWPKTQTQSKAIQVLKRKKEKGVKNAIS</sequence>
<evidence type="ECO:0000256" key="2">
    <source>
        <dbReference type="SAM" id="MobiDB-lite"/>
    </source>
</evidence>
<organism evidence="3">
    <name type="scientific">Tanacetum cinerariifolium</name>
    <name type="common">Dalmatian daisy</name>
    <name type="synonym">Chrysanthemum cinerariifolium</name>
    <dbReference type="NCBI Taxonomy" id="118510"/>
    <lineage>
        <taxon>Eukaryota</taxon>
        <taxon>Viridiplantae</taxon>
        <taxon>Streptophyta</taxon>
        <taxon>Embryophyta</taxon>
        <taxon>Tracheophyta</taxon>
        <taxon>Spermatophyta</taxon>
        <taxon>Magnoliopsida</taxon>
        <taxon>eudicotyledons</taxon>
        <taxon>Gunneridae</taxon>
        <taxon>Pentapetalae</taxon>
        <taxon>asterids</taxon>
        <taxon>campanulids</taxon>
        <taxon>Asterales</taxon>
        <taxon>Asteraceae</taxon>
        <taxon>Asteroideae</taxon>
        <taxon>Anthemideae</taxon>
        <taxon>Anthemidinae</taxon>
        <taxon>Tanacetum</taxon>
    </lineage>
</organism>
<dbReference type="Gene3D" id="4.10.60.10">
    <property type="entry name" value="Zinc finger, CCHC-type"/>
    <property type="match status" value="1"/>
</dbReference>
<comment type="caution">
    <text evidence="3">The sequence shown here is derived from an EMBL/GenBank/DDBJ whole genome shotgun (WGS) entry which is preliminary data.</text>
</comment>
<dbReference type="SUPFAM" id="SSF57756">
    <property type="entry name" value="Retrovirus zinc finger-like domains"/>
    <property type="match status" value="1"/>
</dbReference>
<feature type="coiled-coil region" evidence="1">
    <location>
        <begin position="437"/>
        <end position="478"/>
    </location>
</feature>
<dbReference type="CDD" id="cd09272">
    <property type="entry name" value="RNase_HI_RT_Ty1"/>
    <property type="match status" value="1"/>
</dbReference>
<proteinExistence type="predicted"/>
<dbReference type="PANTHER" id="PTHR11439">
    <property type="entry name" value="GAG-POL-RELATED RETROTRANSPOSON"/>
    <property type="match status" value="1"/>
</dbReference>
<feature type="compositionally biased region" description="Basic and acidic residues" evidence="2">
    <location>
        <begin position="542"/>
        <end position="566"/>
    </location>
</feature>
<dbReference type="InterPro" id="IPR036875">
    <property type="entry name" value="Znf_CCHC_sf"/>
</dbReference>
<name>A0A699GW94_TANCI</name>
<keyword evidence="1" id="KW-0175">Coiled coil</keyword>
<protein>
    <submittedName>
        <fullName evidence="3">Retrovirus-related Pol polyprotein from transposon TNT 1-94</fullName>
    </submittedName>
</protein>
<evidence type="ECO:0000313" key="3">
    <source>
        <dbReference type="EMBL" id="GEW60248.1"/>
    </source>
</evidence>
<dbReference type="GO" id="GO:0008270">
    <property type="term" value="F:zinc ion binding"/>
    <property type="evidence" value="ECO:0007669"/>
    <property type="project" value="InterPro"/>
</dbReference>
<evidence type="ECO:0000256" key="1">
    <source>
        <dbReference type="SAM" id="Coils"/>
    </source>
</evidence>
<gene>
    <name evidence="3" type="ORF">Tci_232224</name>
</gene>
<dbReference type="GO" id="GO:0003676">
    <property type="term" value="F:nucleic acid binding"/>
    <property type="evidence" value="ECO:0007669"/>
    <property type="project" value="InterPro"/>
</dbReference>
<dbReference type="PANTHER" id="PTHR11439:SF495">
    <property type="entry name" value="REVERSE TRANSCRIPTASE, RNA-DEPENDENT DNA POLYMERASE-RELATED"/>
    <property type="match status" value="1"/>
</dbReference>
<dbReference type="EMBL" id="BKCJ010065450">
    <property type="protein sequence ID" value="GEW60248.1"/>
    <property type="molecule type" value="Genomic_DNA"/>
</dbReference>
<accession>A0A699GW94</accession>
<feature type="region of interest" description="Disordered" evidence="2">
    <location>
        <begin position="542"/>
        <end position="567"/>
    </location>
</feature>